<dbReference type="InterPro" id="IPR050287">
    <property type="entry name" value="MTA/SAH_deaminase"/>
</dbReference>
<dbReference type="Proteomes" id="UP000679179">
    <property type="component" value="Unassembled WGS sequence"/>
</dbReference>
<dbReference type="PANTHER" id="PTHR43794">
    <property type="entry name" value="AMINOHYDROLASE SSNA-RELATED"/>
    <property type="match status" value="1"/>
</dbReference>
<proteinExistence type="predicted"/>
<evidence type="ECO:0000313" key="3">
    <source>
        <dbReference type="EMBL" id="GIM29261.1"/>
    </source>
</evidence>
<dbReference type="Gene3D" id="2.30.40.10">
    <property type="entry name" value="Urease, subunit C, domain 1"/>
    <property type="match status" value="1"/>
</dbReference>
<comment type="caution">
    <text evidence="3">The sequence shown here is derived from an EMBL/GenBank/DDBJ whole genome shotgun (WGS) entry which is preliminary data.</text>
</comment>
<dbReference type="SUPFAM" id="SSF51338">
    <property type="entry name" value="Composite domain of metallo-dependent hydrolases"/>
    <property type="match status" value="1"/>
</dbReference>
<dbReference type="SUPFAM" id="SSF51556">
    <property type="entry name" value="Metallo-dependent hydrolases"/>
    <property type="match status" value="1"/>
</dbReference>
<dbReference type="Gene3D" id="3.20.20.140">
    <property type="entry name" value="Metal-dependent hydrolases"/>
    <property type="match status" value="1"/>
</dbReference>
<keyword evidence="1" id="KW-0378">Hydrolase</keyword>
<dbReference type="RefSeq" id="WP_212903968.1">
    <property type="nucleotide sequence ID" value="NZ_BOPZ01000015.1"/>
</dbReference>
<dbReference type="GO" id="GO:0016810">
    <property type="term" value="F:hydrolase activity, acting on carbon-nitrogen (but not peptide) bonds"/>
    <property type="evidence" value="ECO:0007669"/>
    <property type="project" value="InterPro"/>
</dbReference>
<evidence type="ECO:0000313" key="4">
    <source>
        <dbReference type="Proteomes" id="UP000679179"/>
    </source>
</evidence>
<organism evidence="3 4">
    <name type="scientific">Clostridium polyendosporum</name>
    <dbReference type="NCBI Taxonomy" id="69208"/>
    <lineage>
        <taxon>Bacteria</taxon>
        <taxon>Bacillati</taxon>
        <taxon>Bacillota</taxon>
        <taxon>Clostridia</taxon>
        <taxon>Eubacteriales</taxon>
        <taxon>Clostridiaceae</taxon>
        <taxon>Clostridium</taxon>
    </lineage>
</organism>
<evidence type="ECO:0000259" key="2">
    <source>
        <dbReference type="Pfam" id="PF01979"/>
    </source>
</evidence>
<dbReference type="InterPro" id="IPR032466">
    <property type="entry name" value="Metal_Hydrolase"/>
</dbReference>
<protein>
    <submittedName>
        <fullName evidence="3">Chlorohydrolase</fullName>
    </submittedName>
</protein>
<dbReference type="InterPro" id="IPR011059">
    <property type="entry name" value="Metal-dep_hydrolase_composite"/>
</dbReference>
<accession>A0A919S0X8</accession>
<evidence type="ECO:0000256" key="1">
    <source>
        <dbReference type="ARBA" id="ARBA00022801"/>
    </source>
</evidence>
<keyword evidence="4" id="KW-1185">Reference proteome</keyword>
<dbReference type="InterPro" id="IPR006680">
    <property type="entry name" value="Amidohydro-rel"/>
</dbReference>
<dbReference type="AlphaFoldDB" id="A0A919S0X8"/>
<dbReference type="EMBL" id="BOPZ01000015">
    <property type="protein sequence ID" value="GIM29261.1"/>
    <property type="molecule type" value="Genomic_DNA"/>
</dbReference>
<feature type="domain" description="Amidohydrolase-related" evidence="2">
    <location>
        <begin position="49"/>
        <end position="398"/>
    </location>
</feature>
<name>A0A919S0X8_9CLOT</name>
<dbReference type="PANTHER" id="PTHR43794:SF11">
    <property type="entry name" value="AMIDOHYDROLASE-RELATED DOMAIN-CONTAINING PROTEIN"/>
    <property type="match status" value="1"/>
</dbReference>
<reference evidence="3" key="1">
    <citation type="submission" date="2021-03" db="EMBL/GenBank/DDBJ databases">
        <title>Taxonomic study of Clostridium polyendosporum from meadow-gley soil under rice.</title>
        <authorList>
            <person name="Kobayashi H."/>
            <person name="Tanizawa Y."/>
            <person name="Yagura M."/>
        </authorList>
    </citation>
    <scope>NUCLEOTIDE SEQUENCE</scope>
    <source>
        <strain evidence="3">JCM 30710</strain>
    </source>
</reference>
<sequence length="431" mass="49165">MKALINANIFDFEIYKEGQYVLFEEEIKEVGNMSEFKGADEVYDCSGSIIMPSLLNGHTHVYSTFARGLNIPFNPKNFKDILEQLWWKMDSKLDRRAVYYSGIAYAHDCIKSGVTTIIDHHASGLEISGTLNELKKSICDYMSLRGIFCFETSDRFNVDECIKENLDFAKGSKSNNYSGIFGMHASMSLSDNTLKKISDSIDDLPIHIHAAESFEDEEDSKIKYGKSVVKRLDDFNLIKENSILAHCIYLDKEEAEIIGKRNAYAAINPTSNMNNAVGLFDYRLLKEHNVRCILGNDGLGTNISRDYLNLFFGMKYRFKSPIAFSFDDLKEVIDNGYKYAGKLLNIKIGRIKTGYRADMISVLYKSPTAISNDNKMSHLIFGIFDNFHPKDVWCDGEILLKNYEMTKNIGDIYNEIKKESIKVWERIGKGE</sequence>
<gene>
    <name evidence="3" type="ORF">CPJCM30710_19270</name>
</gene>
<dbReference type="Pfam" id="PF01979">
    <property type="entry name" value="Amidohydro_1"/>
    <property type="match status" value="1"/>
</dbReference>